<evidence type="ECO:0000313" key="11">
    <source>
        <dbReference type="Proteomes" id="UP000642993"/>
    </source>
</evidence>
<dbReference type="PANTHER" id="PTHR38686">
    <property type="entry name" value="APOLIPOPROTEIN N-ACYLTRANSFERASE"/>
    <property type="match status" value="1"/>
</dbReference>
<feature type="domain" description="CN hydrolase" evidence="9">
    <location>
        <begin position="211"/>
        <end position="466"/>
    </location>
</feature>
<dbReference type="Pfam" id="PF20154">
    <property type="entry name" value="LNT_N"/>
    <property type="match status" value="1"/>
</dbReference>
<evidence type="ECO:0000256" key="7">
    <source>
        <dbReference type="ARBA" id="ARBA00023315"/>
    </source>
</evidence>
<comment type="caution">
    <text evidence="10">The sequence shown here is derived from an EMBL/GenBank/DDBJ whole genome shotgun (WGS) entry which is preliminary data.</text>
</comment>
<comment type="function">
    <text evidence="8">Catalyzes the phospholipid dependent N-acylation of the N-terminal cysteine of apolipoprotein, the last step in lipoprotein maturation.</text>
</comment>
<dbReference type="Pfam" id="PF00795">
    <property type="entry name" value="CN_hydrolase"/>
    <property type="match status" value="1"/>
</dbReference>
<dbReference type="GO" id="GO:0005886">
    <property type="term" value="C:plasma membrane"/>
    <property type="evidence" value="ECO:0007669"/>
    <property type="project" value="UniProtKB-SubCell"/>
</dbReference>
<keyword evidence="5 8" id="KW-1133">Transmembrane helix</keyword>
<comment type="subcellular location">
    <subcellularLocation>
        <location evidence="1 8">Cell membrane</location>
        <topology evidence="1 8">Multi-pass membrane protein</topology>
    </subcellularLocation>
</comment>
<comment type="catalytic activity">
    <reaction evidence="8">
        <text>N-terminal S-1,2-diacyl-sn-glyceryl-L-cysteinyl-[lipoprotein] + a glycerophospholipid = N-acyl-S-1,2-diacyl-sn-glyceryl-L-cysteinyl-[lipoprotein] + a 2-acyl-sn-glycero-3-phospholipid + H(+)</text>
        <dbReference type="Rhea" id="RHEA:48228"/>
        <dbReference type="Rhea" id="RHEA-COMP:14681"/>
        <dbReference type="Rhea" id="RHEA-COMP:14684"/>
        <dbReference type="ChEBI" id="CHEBI:15378"/>
        <dbReference type="ChEBI" id="CHEBI:136912"/>
        <dbReference type="ChEBI" id="CHEBI:140656"/>
        <dbReference type="ChEBI" id="CHEBI:140657"/>
        <dbReference type="ChEBI" id="CHEBI:140660"/>
        <dbReference type="EC" id="2.3.1.269"/>
    </reaction>
</comment>
<protein>
    <recommendedName>
        <fullName evidence="8">Apolipoprotein N-acyltransferase</fullName>
        <shortName evidence="8">ALP N-acyltransferase</shortName>
        <ecNumber evidence="8">2.3.1.269</ecNumber>
    </recommendedName>
</protein>
<dbReference type="Proteomes" id="UP000642993">
    <property type="component" value="Unassembled WGS sequence"/>
</dbReference>
<dbReference type="InterPro" id="IPR036526">
    <property type="entry name" value="C-N_Hydrolase_sf"/>
</dbReference>
<sequence length="513" mass="52951">MLLSVLAGILLYLSFPPSPHWYAAPLGIALLVGVLTGWAGRPISARAGFGHGFLAGAGFFIPLLPWIGMYVGALPWLALALVCALYMGLFGAGAAVAWRLPRYAAIAAIPAVWAAAEWLRSSFPFGGFPWGRLAFGQSGSPLLPVAALGGAPLLSAAVALLGMAVLLLGAAIARRDIQAGAATVVSLGLVLGTAAAMAPTASPAPAGAPTLTVAAVQGNVPRLGLDFNAQRRAVLSNHVEATLELAAAVERGEQPRPDVVIWPENSSDVDPLRDAQASSLITGAARTIGAPIVVGAVLYNGDGTFTNSVIAWDPLAGPVDRHDKAIIQPFGEYMPMRGFFRLFSDYVDLAGNFVPGDSDWVINAGGVPLGIATCYEVAFDRAFATAVRSGAQILAVPTNNATFTTPDEPDMTYQQLAMSRVRAVEHGRAVVVAATSGVSALVRPDGSIIAESGIFERDVLVADLPLSTTLTVATRLGAWPERGLVAAAVLALAVAVARGREHAREDAGAPVPA</sequence>
<keyword evidence="3 8" id="KW-0808">Transferase</keyword>
<dbReference type="EMBL" id="JACYWE010000005">
    <property type="protein sequence ID" value="MBD8506827.1"/>
    <property type="molecule type" value="Genomic_DNA"/>
</dbReference>
<evidence type="ECO:0000256" key="5">
    <source>
        <dbReference type="ARBA" id="ARBA00022989"/>
    </source>
</evidence>
<evidence type="ECO:0000256" key="8">
    <source>
        <dbReference type="HAMAP-Rule" id="MF_01148"/>
    </source>
</evidence>
<evidence type="ECO:0000256" key="3">
    <source>
        <dbReference type="ARBA" id="ARBA00022679"/>
    </source>
</evidence>
<feature type="transmembrane region" description="Helical" evidence="8">
    <location>
        <begin position="20"/>
        <end position="40"/>
    </location>
</feature>
<dbReference type="NCBIfam" id="TIGR00546">
    <property type="entry name" value="lnt"/>
    <property type="match status" value="1"/>
</dbReference>
<name>A0A927PMN7_9ACTN</name>
<feature type="transmembrane region" description="Helical" evidence="8">
    <location>
        <begin position="73"/>
        <end position="96"/>
    </location>
</feature>
<dbReference type="SUPFAM" id="SSF56317">
    <property type="entry name" value="Carbon-nitrogen hydrolase"/>
    <property type="match status" value="1"/>
</dbReference>
<dbReference type="GO" id="GO:0016410">
    <property type="term" value="F:N-acyltransferase activity"/>
    <property type="evidence" value="ECO:0007669"/>
    <property type="project" value="UniProtKB-UniRule"/>
</dbReference>
<dbReference type="HAMAP" id="MF_01148">
    <property type="entry name" value="Lnt"/>
    <property type="match status" value="1"/>
</dbReference>
<proteinExistence type="inferred from homology"/>
<dbReference type="PROSITE" id="PS50263">
    <property type="entry name" value="CN_HYDROLASE"/>
    <property type="match status" value="1"/>
</dbReference>
<dbReference type="InterPro" id="IPR045378">
    <property type="entry name" value="LNT_N"/>
</dbReference>
<keyword evidence="2 8" id="KW-1003">Cell membrane</keyword>
<evidence type="ECO:0000313" key="10">
    <source>
        <dbReference type="EMBL" id="MBD8506827.1"/>
    </source>
</evidence>
<keyword evidence="11" id="KW-1185">Reference proteome</keyword>
<keyword evidence="4 8" id="KW-0812">Transmembrane</keyword>
<keyword evidence="7 8" id="KW-0012">Acyltransferase</keyword>
<feature type="transmembrane region" description="Helical" evidence="8">
    <location>
        <begin position="103"/>
        <end position="123"/>
    </location>
</feature>
<keyword evidence="6 8" id="KW-0472">Membrane</keyword>
<organism evidence="10 11">
    <name type="scientific">Lolliginicoccus lacisalsi</name>
    <dbReference type="NCBI Taxonomy" id="2742202"/>
    <lineage>
        <taxon>Bacteria</taxon>
        <taxon>Bacillati</taxon>
        <taxon>Actinomycetota</taxon>
        <taxon>Actinomycetes</taxon>
        <taxon>Mycobacteriales</taxon>
        <taxon>Hoyosellaceae</taxon>
        <taxon>Lolliginicoccus</taxon>
    </lineage>
</organism>
<evidence type="ECO:0000259" key="9">
    <source>
        <dbReference type="PROSITE" id="PS50263"/>
    </source>
</evidence>
<feature type="transmembrane region" description="Helical" evidence="8">
    <location>
        <begin position="179"/>
        <end position="198"/>
    </location>
</feature>
<evidence type="ECO:0000256" key="2">
    <source>
        <dbReference type="ARBA" id="ARBA00022475"/>
    </source>
</evidence>
<reference evidence="10" key="1">
    <citation type="submission" date="2020-09" db="EMBL/GenBank/DDBJ databases">
        <title>Hoyosella lacisalsi sp. nov., a halotolerant actinobacterium isolated from soil of Lake Gudzhirganskoe.</title>
        <authorList>
            <person name="Yang Q."/>
            <person name="Guo P.Y."/>
            <person name="Liu S.W."/>
            <person name="Li F.N."/>
            <person name="Sun C.H."/>
        </authorList>
    </citation>
    <scope>NUCLEOTIDE SEQUENCE</scope>
    <source>
        <strain evidence="10">G463</strain>
    </source>
</reference>
<feature type="transmembrane region" description="Helical" evidence="8">
    <location>
        <begin position="47"/>
        <end position="67"/>
    </location>
</feature>
<dbReference type="InterPro" id="IPR004563">
    <property type="entry name" value="Apolipo_AcylTrfase"/>
</dbReference>
<evidence type="ECO:0000256" key="4">
    <source>
        <dbReference type="ARBA" id="ARBA00022692"/>
    </source>
</evidence>
<dbReference type="InterPro" id="IPR003010">
    <property type="entry name" value="C-N_Hydrolase"/>
</dbReference>
<dbReference type="GO" id="GO:0042158">
    <property type="term" value="P:lipoprotein biosynthetic process"/>
    <property type="evidence" value="ECO:0007669"/>
    <property type="project" value="UniProtKB-UniRule"/>
</dbReference>
<evidence type="ECO:0000256" key="6">
    <source>
        <dbReference type="ARBA" id="ARBA00023136"/>
    </source>
</evidence>
<gene>
    <name evidence="8 10" type="primary">lnt</name>
    <name evidence="10" type="ORF">HT102_10035</name>
</gene>
<comment type="similarity">
    <text evidence="8">Belongs to the CN hydrolase family. Apolipoprotein N-acyltransferase subfamily.</text>
</comment>
<dbReference type="RefSeq" id="WP_192039396.1">
    <property type="nucleotide sequence ID" value="NZ_JACYWE010000005.1"/>
</dbReference>
<dbReference type="EC" id="2.3.1.269" evidence="8"/>
<evidence type="ECO:0000256" key="1">
    <source>
        <dbReference type="ARBA" id="ARBA00004651"/>
    </source>
</evidence>
<dbReference type="AlphaFoldDB" id="A0A927PMN7"/>
<dbReference type="CDD" id="cd07571">
    <property type="entry name" value="ALP_N-acyl_transferase"/>
    <property type="match status" value="1"/>
</dbReference>
<accession>A0A927PMN7</accession>
<dbReference type="PANTHER" id="PTHR38686:SF1">
    <property type="entry name" value="APOLIPOPROTEIN N-ACYLTRANSFERASE"/>
    <property type="match status" value="1"/>
</dbReference>
<comment type="pathway">
    <text evidence="8">Protein modification; lipoprotein biosynthesis (N-acyl transfer).</text>
</comment>
<feature type="transmembrane region" description="Helical" evidence="8">
    <location>
        <begin position="143"/>
        <end position="167"/>
    </location>
</feature>
<dbReference type="Gene3D" id="3.60.110.10">
    <property type="entry name" value="Carbon-nitrogen hydrolase"/>
    <property type="match status" value="1"/>
</dbReference>